<evidence type="ECO:0000313" key="1">
    <source>
        <dbReference type="EMBL" id="PCI27578.1"/>
    </source>
</evidence>
<name>A0A2A4T227_9DELT</name>
<reference evidence="2" key="1">
    <citation type="submission" date="2017-08" db="EMBL/GenBank/DDBJ databases">
        <title>A dynamic microbial community with high functional redundancy inhabits the cold, oxic subseafloor aquifer.</title>
        <authorList>
            <person name="Tully B.J."/>
            <person name="Wheat C.G."/>
            <person name="Glazer B.T."/>
            <person name="Huber J.A."/>
        </authorList>
    </citation>
    <scope>NUCLEOTIDE SEQUENCE [LARGE SCALE GENOMIC DNA]</scope>
</reference>
<dbReference type="Proteomes" id="UP000218113">
    <property type="component" value="Unassembled WGS sequence"/>
</dbReference>
<dbReference type="AlphaFoldDB" id="A0A2A4T227"/>
<comment type="caution">
    <text evidence="1">The sequence shown here is derived from an EMBL/GenBank/DDBJ whole genome shotgun (WGS) entry which is preliminary data.</text>
</comment>
<protein>
    <submittedName>
        <fullName evidence="1">Uncharacterized protein</fullName>
    </submittedName>
</protein>
<organism evidence="1 2">
    <name type="scientific">SAR324 cluster bacterium</name>
    <dbReference type="NCBI Taxonomy" id="2024889"/>
    <lineage>
        <taxon>Bacteria</taxon>
        <taxon>Deltaproteobacteria</taxon>
        <taxon>SAR324 cluster</taxon>
    </lineage>
</organism>
<dbReference type="EMBL" id="NVSR01000055">
    <property type="protein sequence ID" value="PCI27578.1"/>
    <property type="molecule type" value="Genomic_DNA"/>
</dbReference>
<gene>
    <name evidence="1" type="ORF">COB67_08280</name>
</gene>
<proteinExistence type="predicted"/>
<feature type="non-terminal residue" evidence="1">
    <location>
        <position position="167"/>
    </location>
</feature>
<sequence>MLQNYQPSTQGQALINKLSSLDLDKQQESLLDYWKQNAHELAAVLDGFHHLTKQVLKLRSESQSQIVLALPDSFLFFVIKGMKEGKYYFSYPTGNDFFSQLNKTSPSIFENSSQASAVIKTFFPNRFKVNSKFNFPEDFDDSVLERCRQICEKAKQAYQEVLRVRPS</sequence>
<accession>A0A2A4T227</accession>
<evidence type="ECO:0000313" key="2">
    <source>
        <dbReference type="Proteomes" id="UP000218113"/>
    </source>
</evidence>